<dbReference type="InterPro" id="IPR031693">
    <property type="entry name" value="Sin3_C"/>
</dbReference>
<dbReference type="EMBL" id="VDEP01000406">
    <property type="protein sequence ID" value="KAA1088514.1"/>
    <property type="molecule type" value="Genomic_DNA"/>
</dbReference>
<protein>
    <submittedName>
        <fullName evidence="2">Transcriptional regulatory protein sin3</fullName>
    </submittedName>
</protein>
<gene>
    <name evidence="2" type="primary">SIN3_8</name>
    <name evidence="2" type="ORF">PGTUg99_031717</name>
</gene>
<comment type="caution">
    <text evidence="2">The sequence shown here is derived from an EMBL/GenBank/DDBJ whole genome shotgun (WGS) entry which is preliminary data.</text>
</comment>
<feature type="domain" description="Sin3 C-terminal" evidence="1">
    <location>
        <begin position="2"/>
        <end position="154"/>
    </location>
</feature>
<dbReference type="Proteomes" id="UP000325313">
    <property type="component" value="Unassembled WGS sequence"/>
</dbReference>
<reference evidence="2 3" key="1">
    <citation type="submission" date="2019-05" db="EMBL/GenBank/DDBJ databases">
        <title>Emergence of the Ug99 lineage of the wheat stem rust pathogen through somatic hybridization.</title>
        <authorList>
            <person name="Li F."/>
            <person name="Upadhyaya N.M."/>
            <person name="Sperschneider J."/>
            <person name="Matny O."/>
            <person name="Nguyen-Phuc H."/>
            <person name="Mago R."/>
            <person name="Raley C."/>
            <person name="Miller M.E."/>
            <person name="Silverstein K.A.T."/>
            <person name="Henningsen E."/>
            <person name="Hirsch C.D."/>
            <person name="Visser B."/>
            <person name="Pretorius Z.A."/>
            <person name="Steffenson B.J."/>
            <person name="Schwessinger B."/>
            <person name="Dodds P.N."/>
            <person name="Figueroa M."/>
        </authorList>
    </citation>
    <scope>NUCLEOTIDE SEQUENCE [LARGE SCALE GENOMIC DNA]</scope>
    <source>
        <strain evidence="2 3">Ug99</strain>
    </source>
</reference>
<evidence type="ECO:0000313" key="2">
    <source>
        <dbReference type="EMBL" id="KAA1088514.1"/>
    </source>
</evidence>
<evidence type="ECO:0000313" key="3">
    <source>
        <dbReference type="Proteomes" id="UP000325313"/>
    </source>
</evidence>
<name>A0A5B0NIZ5_PUCGR</name>
<dbReference type="Pfam" id="PF16879">
    <property type="entry name" value="Sin3a_C"/>
    <property type="match status" value="1"/>
</dbReference>
<proteinExistence type="predicted"/>
<dbReference type="AlphaFoldDB" id="A0A5B0NIZ5"/>
<accession>A0A5B0NIZ5</accession>
<sequence length="174" mass="20232">MRLMKLKTIGVELGKHKPRWRRINPVAIELGLSHSIIGLDDHPNPASQLYPYCLDQLSRYFDGEIDFNSFEESIRVAFPRHGYLLSTVDKLTNSILKQFAQIHQEPKNKELLNLLNRERILSSISPITQISYRHQAESILEEEEGELFRAEWVSYFSFSDTLAEASQNTTKRRN</sequence>
<evidence type="ECO:0000259" key="1">
    <source>
        <dbReference type="Pfam" id="PF16879"/>
    </source>
</evidence>
<organism evidence="2 3">
    <name type="scientific">Puccinia graminis f. sp. tritici</name>
    <dbReference type="NCBI Taxonomy" id="56615"/>
    <lineage>
        <taxon>Eukaryota</taxon>
        <taxon>Fungi</taxon>
        <taxon>Dikarya</taxon>
        <taxon>Basidiomycota</taxon>
        <taxon>Pucciniomycotina</taxon>
        <taxon>Pucciniomycetes</taxon>
        <taxon>Pucciniales</taxon>
        <taxon>Pucciniaceae</taxon>
        <taxon>Puccinia</taxon>
    </lineage>
</organism>